<name>A0A645GQC8_9ZZZZ</name>
<dbReference type="AlphaFoldDB" id="A0A645GQC8"/>
<accession>A0A645GQC8</accession>
<protein>
    <submittedName>
        <fullName evidence="1">Uncharacterized protein</fullName>
    </submittedName>
</protein>
<reference evidence="1" key="1">
    <citation type="submission" date="2019-08" db="EMBL/GenBank/DDBJ databases">
        <authorList>
            <person name="Kucharzyk K."/>
            <person name="Murdoch R.W."/>
            <person name="Higgins S."/>
            <person name="Loffler F."/>
        </authorList>
    </citation>
    <scope>NUCLEOTIDE SEQUENCE</scope>
</reference>
<evidence type="ECO:0000313" key="1">
    <source>
        <dbReference type="EMBL" id="MPN28132.1"/>
    </source>
</evidence>
<organism evidence="1">
    <name type="scientific">bioreactor metagenome</name>
    <dbReference type="NCBI Taxonomy" id="1076179"/>
    <lineage>
        <taxon>unclassified sequences</taxon>
        <taxon>metagenomes</taxon>
        <taxon>ecological metagenomes</taxon>
    </lineage>
</organism>
<proteinExistence type="predicted"/>
<gene>
    <name evidence="1" type="ORF">SDC9_175571</name>
</gene>
<sequence>MGANVKHAVRAHPLRPVVENRQAEPDHFAVSRVSGMQILNGEINRDLRGMYARVELAVHLIQEFCQPSGQGHLNA</sequence>
<comment type="caution">
    <text evidence="1">The sequence shown here is derived from an EMBL/GenBank/DDBJ whole genome shotgun (WGS) entry which is preliminary data.</text>
</comment>
<dbReference type="EMBL" id="VSSQ01078295">
    <property type="protein sequence ID" value="MPN28132.1"/>
    <property type="molecule type" value="Genomic_DNA"/>
</dbReference>